<reference evidence="1 2" key="2">
    <citation type="submission" date="2019-05" db="EMBL/GenBank/DDBJ databases">
        <title>Genome evolution of the obligate endosymbiont Buchnera aphidicola.</title>
        <authorList>
            <person name="Moran N.A."/>
        </authorList>
    </citation>
    <scope>NUCLEOTIDE SEQUENCE [LARGE SCALE GENOMIC DNA]</scope>
    <source>
        <strain evidence="1 2">Bca</strain>
    </source>
</reference>
<dbReference type="RefSeq" id="WP_158360012.1">
    <property type="nucleotide sequence ID" value="NZ_CP034879.1"/>
</dbReference>
<organism evidence="1 2">
    <name type="scientific">Buchnera aphidicola</name>
    <name type="common">Brachycaudus cardui</name>
    <dbReference type="NCBI Taxonomy" id="557993"/>
    <lineage>
        <taxon>Bacteria</taxon>
        <taxon>Pseudomonadati</taxon>
        <taxon>Pseudomonadota</taxon>
        <taxon>Gammaproteobacteria</taxon>
        <taxon>Enterobacterales</taxon>
        <taxon>Erwiniaceae</taxon>
        <taxon>Buchnera</taxon>
    </lineage>
</organism>
<dbReference type="EMBL" id="CP034879">
    <property type="protein sequence ID" value="QCI20703.1"/>
    <property type="molecule type" value="Genomic_DNA"/>
</dbReference>
<proteinExistence type="predicted"/>
<sequence length="117" mass="13788">MSSNFAILPIDITEKHSKNQINIDPKYIEKFLKKQKDLENHNNKTHKISQDPKNSINLEKAYKDSLFLLDLLNKNAKKNILEKYDIKNNLLIEKNSHNIINNSQNDIIKNILMKKKF</sequence>
<protein>
    <submittedName>
        <fullName evidence="1">Uncharacterized protein</fullName>
    </submittedName>
</protein>
<dbReference type="AlphaFoldDB" id="A0A4D6XVD6"/>
<accession>A0A4D6XVD6</accession>
<gene>
    <name evidence="1" type="ORF">D9V67_03015</name>
</gene>
<reference evidence="1 2" key="1">
    <citation type="submission" date="2018-12" db="EMBL/GenBank/DDBJ databases">
        <authorList>
            <person name="Chong R.A."/>
        </authorList>
    </citation>
    <scope>NUCLEOTIDE SEQUENCE [LARGE SCALE GENOMIC DNA]</scope>
    <source>
        <strain evidence="1 2">Bca</strain>
    </source>
</reference>
<name>A0A4D6XVD6_9GAMM</name>
<evidence type="ECO:0000313" key="1">
    <source>
        <dbReference type="EMBL" id="QCI20703.1"/>
    </source>
</evidence>
<dbReference type="Proteomes" id="UP000298594">
    <property type="component" value="Chromosome"/>
</dbReference>
<evidence type="ECO:0000313" key="2">
    <source>
        <dbReference type="Proteomes" id="UP000298594"/>
    </source>
</evidence>